<evidence type="ECO:0000313" key="14">
    <source>
        <dbReference type="EMBL" id="SDO38058.1"/>
    </source>
</evidence>
<dbReference type="FunFam" id="3.40.50.300:FF:000299">
    <property type="entry name" value="ABC transporter ATP-binding protein/permease"/>
    <property type="match status" value="1"/>
</dbReference>
<dbReference type="PANTHER" id="PTHR43394:SF1">
    <property type="entry name" value="ATP-BINDING CASSETTE SUB-FAMILY B MEMBER 10, MITOCHONDRIAL"/>
    <property type="match status" value="1"/>
</dbReference>
<keyword evidence="15" id="KW-1185">Reference proteome</keyword>
<dbReference type="InterPro" id="IPR039421">
    <property type="entry name" value="Type_1_exporter"/>
</dbReference>
<dbReference type="GO" id="GO:0005886">
    <property type="term" value="C:plasma membrane"/>
    <property type="evidence" value="ECO:0007669"/>
    <property type="project" value="UniProtKB-SubCell"/>
</dbReference>
<evidence type="ECO:0000256" key="8">
    <source>
        <dbReference type="ARBA" id="ARBA00023136"/>
    </source>
</evidence>
<keyword evidence="7 11" id="KW-1133">Transmembrane helix</keyword>
<keyword evidence="5" id="KW-0547">Nucleotide-binding</keyword>
<dbReference type="Gene3D" id="1.20.1560.10">
    <property type="entry name" value="ABC transporter type 1, transmembrane domain"/>
    <property type="match status" value="1"/>
</dbReference>
<dbReference type="InterPro" id="IPR017871">
    <property type="entry name" value="ABC_transporter-like_CS"/>
</dbReference>
<keyword evidence="4 11" id="KW-0812">Transmembrane</keyword>
<dbReference type="InterPro" id="IPR003593">
    <property type="entry name" value="AAA+_ATPase"/>
</dbReference>
<evidence type="ECO:0000256" key="9">
    <source>
        <dbReference type="ARBA" id="ARBA00061644"/>
    </source>
</evidence>
<evidence type="ECO:0000256" key="6">
    <source>
        <dbReference type="ARBA" id="ARBA00022840"/>
    </source>
</evidence>
<dbReference type="InterPro" id="IPR036640">
    <property type="entry name" value="ABC1_TM_sf"/>
</dbReference>
<evidence type="ECO:0000256" key="3">
    <source>
        <dbReference type="ARBA" id="ARBA00022475"/>
    </source>
</evidence>
<evidence type="ECO:0000256" key="1">
    <source>
        <dbReference type="ARBA" id="ARBA00004651"/>
    </source>
</evidence>
<dbReference type="Pfam" id="PF00005">
    <property type="entry name" value="ABC_tran"/>
    <property type="match status" value="1"/>
</dbReference>
<dbReference type="PROSITE" id="PS50893">
    <property type="entry name" value="ABC_TRANSPORTER_2"/>
    <property type="match status" value="1"/>
</dbReference>
<evidence type="ECO:0000256" key="5">
    <source>
        <dbReference type="ARBA" id="ARBA00022741"/>
    </source>
</evidence>
<dbReference type="InterPro" id="IPR027417">
    <property type="entry name" value="P-loop_NTPase"/>
</dbReference>
<dbReference type="InterPro" id="IPR011527">
    <property type="entry name" value="ABC1_TM_dom"/>
</dbReference>
<evidence type="ECO:0000256" key="11">
    <source>
        <dbReference type="SAM" id="Phobius"/>
    </source>
</evidence>
<gene>
    <name evidence="14" type="ORF">SAMN04515671_0757</name>
</gene>
<evidence type="ECO:0000256" key="10">
    <source>
        <dbReference type="SAM" id="MobiDB-lite"/>
    </source>
</evidence>
<accession>A0A1H0J2N3</accession>
<dbReference type="InterPro" id="IPR003439">
    <property type="entry name" value="ABC_transporter-like_ATP-bd"/>
</dbReference>
<dbReference type="SUPFAM" id="SSF90123">
    <property type="entry name" value="ABC transporter transmembrane region"/>
    <property type="match status" value="1"/>
</dbReference>
<dbReference type="GO" id="GO:0005524">
    <property type="term" value="F:ATP binding"/>
    <property type="evidence" value="ECO:0007669"/>
    <property type="project" value="UniProtKB-KW"/>
</dbReference>
<dbReference type="PROSITE" id="PS50929">
    <property type="entry name" value="ABC_TM1F"/>
    <property type="match status" value="1"/>
</dbReference>
<dbReference type="PROSITE" id="PS00211">
    <property type="entry name" value="ABC_TRANSPORTER_1"/>
    <property type="match status" value="1"/>
</dbReference>
<feature type="transmembrane region" description="Helical" evidence="11">
    <location>
        <begin position="70"/>
        <end position="96"/>
    </location>
</feature>
<keyword evidence="8 11" id="KW-0472">Membrane</keyword>
<sequence>MTDQNNTTGTGGLGTRMMSTPAVPLDPNADNAWRGVAAEDSGDISVEVGIKLQARSRRLLGSLLRPHRRLTVLATVMVVISELAFLVGPLIVAYGIDTAVPALSAGNGAPLTFTAIAYLGAGVVNALAKATFVRLSARISQAVLFDLRGRVFTHSQSLSLSFHEKYTSGRVIARMTSDLDTLSDLAEQGLDGLISGVLSVVAISVALLFLDLPLGLIALLAMVPVFLLTRWFQGTSRTIYRRTRAAIASLIVQFTETMNGLRAVLTFRRQGRNAAIFAGFNNENAAANGDGLVALARYTPGVRLVGNLALTAVMIVGAVQVINSQLDIGVLAAFLLYVRRMYDPLDELAMFYNSYQSAAAALEKLSGLLEEVPSVPEPVDPVPLPDVTGHVRFEQVEFSYHPDVPVLPTFDLDLPAGQTLAVVGATGAGKSTLAKLLARFYDPTAGRVLLDDVDVSHLSTADLRRGVVMVTQESFLFSGSVADNIALGKPEATRAEIEAAADEIGAGDFIRALPDGFDTDVRKRGGRLSAGQRQLVGFARAFLADPAVLILDEATASLDIPSERAVQAALRTVLHNRTAVIIAHRLSTVEIADRVLVMEHGRIAEDGRPADLIGGGGRFAGLHTAWQDSLV</sequence>
<name>A0A1H0J2N3_9ACTN</name>
<dbReference type="Proteomes" id="UP000198741">
    <property type="component" value="Chromosome I"/>
</dbReference>
<dbReference type="SUPFAM" id="SSF52540">
    <property type="entry name" value="P-loop containing nucleoside triphosphate hydrolases"/>
    <property type="match status" value="1"/>
</dbReference>
<dbReference type="STRING" id="1090615.SAMN04515671_0757"/>
<feature type="transmembrane region" description="Helical" evidence="11">
    <location>
        <begin position="304"/>
        <end position="322"/>
    </location>
</feature>
<protein>
    <submittedName>
        <fullName evidence="14">ABC-type multidrug transport system, ATPase and permease component</fullName>
    </submittedName>
</protein>
<dbReference type="Gene3D" id="3.40.50.300">
    <property type="entry name" value="P-loop containing nucleotide triphosphate hydrolases"/>
    <property type="match status" value="1"/>
</dbReference>
<dbReference type="GO" id="GO:0016887">
    <property type="term" value="F:ATP hydrolysis activity"/>
    <property type="evidence" value="ECO:0007669"/>
    <property type="project" value="InterPro"/>
</dbReference>
<comment type="similarity">
    <text evidence="9">Belongs to the ABC transporter superfamily. Lipid exporter (TC 3.A.1.106) family.</text>
</comment>
<feature type="domain" description="ABC transporter" evidence="12">
    <location>
        <begin position="391"/>
        <end position="625"/>
    </location>
</feature>
<feature type="region of interest" description="Disordered" evidence="10">
    <location>
        <begin position="1"/>
        <end position="20"/>
    </location>
</feature>
<comment type="subcellular location">
    <subcellularLocation>
        <location evidence="1">Cell membrane</location>
        <topology evidence="1">Multi-pass membrane protein</topology>
    </subcellularLocation>
</comment>
<evidence type="ECO:0000313" key="15">
    <source>
        <dbReference type="Proteomes" id="UP000198741"/>
    </source>
</evidence>
<feature type="domain" description="ABC transmembrane type-1" evidence="13">
    <location>
        <begin position="72"/>
        <end position="357"/>
    </location>
</feature>
<evidence type="ECO:0000256" key="2">
    <source>
        <dbReference type="ARBA" id="ARBA00022448"/>
    </source>
</evidence>
<evidence type="ECO:0000259" key="12">
    <source>
        <dbReference type="PROSITE" id="PS50893"/>
    </source>
</evidence>
<evidence type="ECO:0000256" key="4">
    <source>
        <dbReference type="ARBA" id="ARBA00022692"/>
    </source>
</evidence>
<reference evidence="14 15" key="1">
    <citation type="submission" date="2016-10" db="EMBL/GenBank/DDBJ databases">
        <authorList>
            <person name="de Groot N.N."/>
        </authorList>
    </citation>
    <scope>NUCLEOTIDE SEQUENCE [LARGE SCALE GENOMIC DNA]</scope>
    <source>
        <strain evidence="15">P4-7,KCTC 19426,CECT 7604</strain>
    </source>
</reference>
<keyword evidence="6" id="KW-0067">ATP-binding</keyword>
<keyword evidence="3" id="KW-1003">Cell membrane</keyword>
<feature type="transmembrane region" description="Helical" evidence="11">
    <location>
        <begin position="192"/>
        <end position="210"/>
    </location>
</feature>
<dbReference type="EMBL" id="LT629710">
    <property type="protein sequence ID" value="SDO38058.1"/>
    <property type="molecule type" value="Genomic_DNA"/>
</dbReference>
<dbReference type="GO" id="GO:0015421">
    <property type="term" value="F:ABC-type oligopeptide transporter activity"/>
    <property type="evidence" value="ECO:0007669"/>
    <property type="project" value="TreeGrafter"/>
</dbReference>
<dbReference type="Pfam" id="PF00664">
    <property type="entry name" value="ABC_membrane"/>
    <property type="match status" value="1"/>
</dbReference>
<organism evidence="14 15">
    <name type="scientific">Nakamurella panacisegetis</name>
    <dbReference type="NCBI Taxonomy" id="1090615"/>
    <lineage>
        <taxon>Bacteria</taxon>
        <taxon>Bacillati</taxon>
        <taxon>Actinomycetota</taxon>
        <taxon>Actinomycetes</taxon>
        <taxon>Nakamurellales</taxon>
        <taxon>Nakamurellaceae</taxon>
        <taxon>Nakamurella</taxon>
    </lineage>
</organism>
<feature type="transmembrane region" description="Helical" evidence="11">
    <location>
        <begin position="216"/>
        <end position="232"/>
    </location>
</feature>
<dbReference type="PANTHER" id="PTHR43394">
    <property type="entry name" value="ATP-DEPENDENT PERMEASE MDL1, MITOCHONDRIAL"/>
    <property type="match status" value="1"/>
</dbReference>
<feature type="transmembrane region" description="Helical" evidence="11">
    <location>
        <begin position="108"/>
        <end position="128"/>
    </location>
</feature>
<dbReference type="AlphaFoldDB" id="A0A1H0J2N3"/>
<dbReference type="SMART" id="SM00382">
    <property type="entry name" value="AAA"/>
    <property type="match status" value="1"/>
</dbReference>
<evidence type="ECO:0000256" key="7">
    <source>
        <dbReference type="ARBA" id="ARBA00022989"/>
    </source>
</evidence>
<evidence type="ECO:0000259" key="13">
    <source>
        <dbReference type="PROSITE" id="PS50929"/>
    </source>
</evidence>
<dbReference type="CDD" id="cd18546">
    <property type="entry name" value="ABC_6TM_Rv0194_D2_like"/>
    <property type="match status" value="1"/>
</dbReference>
<keyword evidence="2" id="KW-0813">Transport</keyword>
<proteinExistence type="inferred from homology"/>
<dbReference type="OrthoDB" id="9806127at2"/>